<reference evidence="1 2" key="1">
    <citation type="submission" date="2024-03" db="EMBL/GenBank/DDBJ databases">
        <title>Genome-scale model development and genomic sequencing of the oleaginous clade Lipomyces.</title>
        <authorList>
            <consortium name="Lawrence Berkeley National Laboratory"/>
            <person name="Czajka J.J."/>
            <person name="Han Y."/>
            <person name="Kim J."/>
            <person name="Mondo S.J."/>
            <person name="Hofstad B.A."/>
            <person name="Robles A."/>
            <person name="Haridas S."/>
            <person name="Riley R."/>
            <person name="LaButti K."/>
            <person name="Pangilinan J."/>
            <person name="Andreopoulos W."/>
            <person name="Lipzen A."/>
            <person name="Yan J."/>
            <person name="Wang M."/>
            <person name="Ng V."/>
            <person name="Grigoriev I.V."/>
            <person name="Spatafora J.W."/>
            <person name="Magnuson J.K."/>
            <person name="Baker S.E."/>
            <person name="Pomraning K.R."/>
        </authorList>
    </citation>
    <scope>NUCLEOTIDE SEQUENCE [LARGE SCALE GENOMIC DNA]</scope>
    <source>
        <strain evidence="1 2">Phaff 52-87</strain>
    </source>
</reference>
<dbReference type="Proteomes" id="UP001498771">
    <property type="component" value="Unassembled WGS sequence"/>
</dbReference>
<evidence type="ECO:0000313" key="2">
    <source>
        <dbReference type="Proteomes" id="UP001498771"/>
    </source>
</evidence>
<protein>
    <submittedName>
        <fullName evidence="1">Uncharacterized protein</fullName>
    </submittedName>
</protein>
<keyword evidence="2" id="KW-1185">Reference proteome</keyword>
<sequence length="163" mass="18436">MFNARQIKVGNHAFARHHSRHRHFCFKAGSVGIIHTAPLSLSSGTMRCRDRDGIFCRREPSAARRCEFSTSTARAAEAAARSTNTGSNHDSQPTGLTITDPLILYRQYVDSGRIRPDEAQHRAAIEFQKLYYRVRDYMPSGDFARQIEKLSELLDVCALCSYL</sequence>
<dbReference type="RefSeq" id="XP_064770238.1">
    <property type="nucleotide sequence ID" value="XM_064911349.1"/>
</dbReference>
<dbReference type="GeneID" id="90036861"/>
<organism evidence="1 2">
    <name type="scientific">Myxozyma melibiosi</name>
    <dbReference type="NCBI Taxonomy" id="54550"/>
    <lineage>
        <taxon>Eukaryota</taxon>
        <taxon>Fungi</taxon>
        <taxon>Dikarya</taxon>
        <taxon>Ascomycota</taxon>
        <taxon>Saccharomycotina</taxon>
        <taxon>Lipomycetes</taxon>
        <taxon>Lipomycetales</taxon>
        <taxon>Lipomycetaceae</taxon>
        <taxon>Myxozyma</taxon>
    </lineage>
</organism>
<proteinExistence type="predicted"/>
<comment type="caution">
    <text evidence="1">The sequence shown here is derived from an EMBL/GenBank/DDBJ whole genome shotgun (WGS) entry which is preliminary data.</text>
</comment>
<evidence type="ECO:0000313" key="1">
    <source>
        <dbReference type="EMBL" id="KAK7207205.1"/>
    </source>
</evidence>
<name>A0ABR1FBJ3_9ASCO</name>
<accession>A0ABR1FBJ3</accession>
<gene>
    <name evidence="1" type="ORF">BZA70DRAFT_270713</name>
</gene>
<feature type="non-terminal residue" evidence="1">
    <location>
        <position position="163"/>
    </location>
</feature>
<dbReference type="EMBL" id="JBBJBU010000001">
    <property type="protein sequence ID" value="KAK7207205.1"/>
    <property type="molecule type" value="Genomic_DNA"/>
</dbReference>